<sequence>MEIRMRFLVILLLLLPVFGSGQTVIGELSEPMSYSLLELSTATIKGGIRMPQLTTIERDNLTTQAFVNDRKAKGLTIYNLDTKCMEYWNVSRWVSLCTGNADISFTPNDPTQPSFPSDGGKIGPFTPVEAPPCTGKIPYTYIVLTGSEFTTIDVTNNNTGAFTINMSSNPTAIARTAIVRIMNNCTAEYKEFLFTQEGNTDLCNVTVAKPAIAVSNGGNLCSGGAVYMEVTNAKADANYIWTVNNIIQGEGTHFRATEAGTYKVYVGAVGCDKLSPNSVSDDVIITLSSGTSPSNPIVLSASNNGIICGAAGEVLLTAYNVPKSSVIAWYKDGKRTNKTGNSITLKAIDEGDWFVVIEDNSCSSLPSKEISIRIDPSSNPLKKPIISINGKPLAQSNIFCSNGRLKLELSNPAGDYTTAVTVKWYNGSEYLGEGKELTITAPSTGNDFALSCIVSDNTGVLCSSEFTETKTLQGNAPATPVISASPPLICGSSNAQLAASLSGGGPYTFQWYKEGELLKGQTEQTLSVSKIGSYQVEAINQSGCISPLSTAVLVGLSDFPNVTWKSVHDKAELNQTKIFQVSDTFNPKTYTWTADNGASIENGQGTNTVRIQFPSTAAIVKVGLIAENDCGISNELIQEVTVETSCVPVAIKKIGMSSDGTILAGNSVTMSVLAEGSNTATAPITYQWKLNGNSISGATSSIYTVNDLKATNSGTYSCVVNNCSNIAVEKSAGTITVLNEEALPEGSGTMAGENCFDIAASNDNTKCGLLALRTANKADFSKWYTYTFTSTGAKNTDLTFVINDPEKAIEKYEVQNDIPASLVNGATYTVKIKYKESLLTSSSVIGRDNDNPVKVTIVALFKTGAIESKSKLEITIKDCECCSGVIDYEGNRYTAKRFGDACWMTQNLRSTVNKNGQSLGTVYLNPGNGAIAVTNTNGALNTGTVTYEVNNTKITESRKDFASKFGLLYGSEQLTILPCPAGWHLPKQAEWTALFGFLVSPSKKMRANDNSYKAAGNNTAYNWGGYAPNDSNNSGFNALPAGSFNFRGAITGFSSHTQFYYMYYNTNHTWVIINYNSDVLKTTSGYGHGGSIRCVKD</sequence>
<keyword evidence="3" id="KW-1185">Reference proteome</keyword>
<comment type="caution">
    <text evidence="2">The sequence shown here is derived from an EMBL/GenBank/DDBJ whole genome shotgun (WGS) entry which is preliminary data.</text>
</comment>
<dbReference type="Pfam" id="PF19408">
    <property type="entry name" value="PKD_6"/>
    <property type="match status" value="1"/>
</dbReference>
<accession>A0ABS8N0B0</accession>
<dbReference type="SUPFAM" id="SSF48726">
    <property type="entry name" value="Immunoglobulin"/>
    <property type="match status" value="1"/>
</dbReference>
<evidence type="ECO:0000313" key="2">
    <source>
        <dbReference type="EMBL" id="MCC9074483.1"/>
    </source>
</evidence>
<dbReference type="Pfam" id="PF09603">
    <property type="entry name" value="Fib_succ_major"/>
    <property type="match status" value="1"/>
</dbReference>
<dbReference type="RefSeq" id="WP_229991293.1">
    <property type="nucleotide sequence ID" value="NZ_JAJJMO010000001.1"/>
</dbReference>
<proteinExistence type="predicted"/>
<dbReference type="SMART" id="SM00409">
    <property type="entry name" value="IG"/>
    <property type="match status" value="1"/>
</dbReference>
<organism evidence="2 3">
    <name type="scientific">Flavobacterium pisciphilum</name>
    <dbReference type="NCBI Taxonomy" id="2893755"/>
    <lineage>
        <taxon>Bacteria</taxon>
        <taxon>Pseudomonadati</taxon>
        <taxon>Bacteroidota</taxon>
        <taxon>Flavobacteriia</taxon>
        <taxon>Flavobacteriales</taxon>
        <taxon>Flavobacteriaceae</taxon>
        <taxon>Flavobacterium</taxon>
    </lineage>
</organism>
<dbReference type="EMBL" id="JAJJMO010000001">
    <property type="protein sequence ID" value="MCC9074483.1"/>
    <property type="molecule type" value="Genomic_DNA"/>
</dbReference>
<dbReference type="InterPro" id="IPR007110">
    <property type="entry name" value="Ig-like_dom"/>
</dbReference>
<feature type="domain" description="Ig-like" evidence="1">
    <location>
        <begin position="276"/>
        <end position="371"/>
    </location>
</feature>
<dbReference type="InterPro" id="IPR045829">
    <property type="entry name" value="PKD_6"/>
</dbReference>
<name>A0ABS8N0B0_9FLAO</name>
<evidence type="ECO:0000259" key="1">
    <source>
        <dbReference type="PROSITE" id="PS50835"/>
    </source>
</evidence>
<feature type="domain" description="Ig-like" evidence="1">
    <location>
        <begin position="648"/>
        <end position="736"/>
    </location>
</feature>
<protein>
    <recommendedName>
        <fullName evidence="1">Ig-like domain-containing protein</fullName>
    </recommendedName>
</protein>
<evidence type="ECO:0000313" key="3">
    <source>
        <dbReference type="Proteomes" id="UP001430919"/>
    </source>
</evidence>
<reference evidence="2" key="1">
    <citation type="submission" date="2021-11" db="EMBL/GenBank/DDBJ databases">
        <title>Description of novel Flavobacterium species.</title>
        <authorList>
            <person name="Saticioglu I.B."/>
            <person name="Ay H."/>
            <person name="Altun S."/>
            <person name="Duman M."/>
        </authorList>
    </citation>
    <scope>NUCLEOTIDE SEQUENCE</scope>
    <source>
        <strain evidence="2">F-65</strain>
    </source>
</reference>
<dbReference type="InterPro" id="IPR013783">
    <property type="entry name" value="Ig-like_fold"/>
</dbReference>
<dbReference type="InterPro" id="IPR036179">
    <property type="entry name" value="Ig-like_dom_sf"/>
</dbReference>
<gene>
    <name evidence="2" type="ORF">LNQ49_23105</name>
</gene>
<dbReference type="NCBIfam" id="TIGR02145">
    <property type="entry name" value="Fib_succ_major"/>
    <property type="match status" value="1"/>
</dbReference>
<dbReference type="PROSITE" id="PS50835">
    <property type="entry name" value="IG_LIKE"/>
    <property type="match status" value="2"/>
</dbReference>
<dbReference type="Gene3D" id="2.60.40.10">
    <property type="entry name" value="Immunoglobulins"/>
    <property type="match status" value="2"/>
</dbReference>
<dbReference type="InterPro" id="IPR011871">
    <property type="entry name" value="Fib_succ_major"/>
</dbReference>
<dbReference type="InterPro" id="IPR003599">
    <property type="entry name" value="Ig_sub"/>
</dbReference>
<dbReference type="Proteomes" id="UP001430919">
    <property type="component" value="Unassembled WGS sequence"/>
</dbReference>